<dbReference type="GO" id="GO:0016740">
    <property type="term" value="F:transferase activity"/>
    <property type="evidence" value="ECO:0007669"/>
    <property type="project" value="UniProtKB-UniRule"/>
</dbReference>
<dbReference type="Proteomes" id="UP000519023">
    <property type="component" value="Unassembled WGS sequence"/>
</dbReference>
<keyword evidence="2 4" id="KW-0808">Transferase</keyword>
<dbReference type="GO" id="GO:0006596">
    <property type="term" value="P:polyamine biosynthetic process"/>
    <property type="evidence" value="ECO:0007669"/>
    <property type="project" value="UniProtKB-UniRule"/>
</dbReference>
<dbReference type="SUPFAM" id="SSF53335">
    <property type="entry name" value="S-adenosyl-L-methionine-dependent methyltransferases"/>
    <property type="match status" value="1"/>
</dbReference>
<reference evidence="6 7" key="1">
    <citation type="submission" date="2020-04" db="EMBL/GenBank/DDBJ databases">
        <title>Sphingobium sp. AR-3-1 isolated from Arctic soil.</title>
        <authorList>
            <person name="Dahal R.H."/>
            <person name="Chaudhary D.K."/>
        </authorList>
    </citation>
    <scope>NUCLEOTIDE SEQUENCE [LARGE SCALE GENOMIC DNA]</scope>
    <source>
        <strain evidence="6 7">AR-3-1</strain>
    </source>
</reference>
<evidence type="ECO:0000259" key="5">
    <source>
        <dbReference type="PROSITE" id="PS51006"/>
    </source>
</evidence>
<protein>
    <submittedName>
        <fullName evidence="6">Fused MFS/spermidine synthase</fullName>
    </submittedName>
</protein>
<feature type="domain" description="PABS" evidence="5">
    <location>
        <begin position="1"/>
        <end position="156"/>
    </location>
</feature>
<evidence type="ECO:0000256" key="4">
    <source>
        <dbReference type="PROSITE-ProRule" id="PRU00354"/>
    </source>
</evidence>
<dbReference type="InterPro" id="IPR029063">
    <property type="entry name" value="SAM-dependent_MTases_sf"/>
</dbReference>
<dbReference type="InterPro" id="IPR030374">
    <property type="entry name" value="PABS"/>
</dbReference>
<comment type="similarity">
    <text evidence="1">Belongs to the spermidine/spermine synthase family.</text>
</comment>
<feature type="active site" description="Proton acceptor" evidence="4">
    <location>
        <position position="123"/>
    </location>
</feature>
<dbReference type="Pfam" id="PF01564">
    <property type="entry name" value="Spermine_synth"/>
    <property type="match status" value="1"/>
</dbReference>
<evidence type="ECO:0000256" key="3">
    <source>
        <dbReference type="ARBA" id="ARBA00023115"/>
    </source>
</evidence>
<sequence length="244" mass="27193">MIFDLGDMRTLLFNWTIVQSGMRISDPSRLIFDYTQMMMGFLLFNEAPTEIEMIGLGGGSLAKYCYSRLPESRITAIEIDPDVIGLRASFEIPDDDDRFRVVCADGADHVRSDPSRPDVILVDGFDGDGQPPQLCSARFYDDCYNRLKPGGLLVVNLCEDQEARYHWPIALVRRSFGKNVLAVPTECRANRAVFARKAAQFPASPDRLRTTARRLAQLHSVPFEALAKRICQVMGSSRPGGGKG</sequence>
<proteinExistence type="inferred from homology"/>
<dbReference type="PANTHER" id="PTHR43317">
    <property type="entry name" value="THERMOSPERMINE SYNTHASE ACAULIS5"/>
    <property type="match status" value="1"/>
</dbReference>
<dbReference type="AlphaFoldDB" id="A0A7X9WUM2"/>
<dbReference type="Gene3D" id="3.40.50.150">
    <property type="entry name" value="Vaccinia Virus protein VP39"/>
    <property type="match status" value="1"/>
</dbReference>
<comment type="caution">
    <text evidence="6">The sequence shown here is derived from an EMBL/GenBank/DDBJ whole genome shotgun (WGS) entry which is preliminary data.</text>
</comment>
<evidence type="ECO:0000313" key="6">
    <source>
        <dbReference type="EMBL" id="NML10217.1"/>
    </source>
</evidence>
<accession>A0A7X9WUM2</accession>
<name>A0A7X9WUM2_9SPHN</name>
<gene>
    <name evidence="6" type="ORF">HHL08_08630</name>
</gene>
<evidence type="ECO:0000256" key="1">
    <source>
        <dbReference type="ARBA" id="ARBA00007867"/>
    </source>
</evidence>
<dbReference type="NCBIfam" id="NF037959">
    <property type="entry name" value="MFS_SpdSyn"/>
    <property type="match status" value="1"/>
</dbReference>
<keyword evidence="7" id="KW-1185">Reference proteome</keyword>
<keyword evidence="3 4" id="KW-0620">Polyamine biosynthesis</keyword>
<dbReference type="EMBL" id="JABBFV010000005">
    <property type="protein sequence ID" value="NML10217.1"/>
    <property type="molecule type" value="Genomic_DNA"/>
</dbReference>
<evidence type="ECO:0000256" key="2">
    <source>
        <dbReference type="ARBA" id="ARBA00022679"/>
    </source>
</evidence>
<dbReference type="PANTHER" id="PTHR43317:SF1">
    <property type="entry name" value="THERMOSPERMINE SYNTHASE ACAULIS5"/>
    <property type="match status" value="1"/>
</dbReference>
<dbReference type="CDD" id="cd02440">
    <property type="entry name" value="AdoMet_MTases"/>
    <property type="match status" value="1"/>
</dbReference>
<dbReference type="PROSITE" id="PS51006">
    <property type="entry name" value="PABS_2"/>
    <property type="match status" value="1"/>
</dbReference>
<evidence type="ECO:0000313" key="7">
    <source>
        <dbReference type="Proteomes" id="UP000519023"/>
    </source>
</evidence>
<organism evidence="6 7">
    <name type="scientific">Sphingobium psychrophilum</name>
    <dbReference type="NCBI Taxonomy" id="2728834"/>
    <lineage>
        <taxon>Bacteria</taxon>
        <taxon>Pseudomonadati</taxon>
        <taxon>Pseudomonadota</taxon>
        <taxon>Alphaproteobacteria</taxon>
        <taxon>Sphingomonadales</taxon>
        <taxon>Sphingomonadaceae</taxon>
        <taxon>Sphingobium</taxon>
    </lineage>
</organism>